<accession>A0A2T0LF88</accession>
<evidence type="ECO:0000259" key="1">
    <source>
        <dbReference type="PROSITE" id="PS51480"/>
    </source>
</evidence>
<name>A0A2T0LF88_9BACL</name>
<dbReference type="Proteomes" id="UP000237797">
    <property type="component" value="Unassembled WGS sequence"/>
</dbReference>
<dbReference type="Gene3D" id="1.25.40.340">
    <property type="match status" value="1"/>
</dbReference>
<dbReference type="SUPFAM" id="SSF101473">
    <property type="entry name" value="DhaL-like"/>
    <property type="match status" value="1"/>
</dbReference>
<evidence type="ECO:0000313" key="2">
    <source>
        <dbReference type="EMBL" id="PRX40853.1"/>
    </source>
</evidence>
<dbReference type="AlphaFoldDB" id="A0A2T0LF88"/>
<dbReference type="PANTHER" id="PTHR33434">
    <property type="entry name" value="DEGV DOMAIN-CONTAINING PROTEIN DR_1986-RELATED"/>
    <property type="match status" value="1"/>
</dbReference>
<dbReference type="RefSeq" id="WP_425440554.1">
    <property type="nucleotide sequence ID" value="NZ_PVNE01000010.1"/>
</dbReference>
<dbReference type="Pfam" id="PF13684">
    <property type="entry name" value="FakA-like_C"/>
    <property type="match status" value="1"/>
</dbReference>
<dbReference type="InterPro" id="IPR019986">
    <property type="entry name" value="YloV-like"/>
</dbReference>
<dbReference type="SMART" id="SM01121">
    <property type="entry name" value="Dak1_2"/>
    <property type="match status" value="1"/>
</dbReference>
<sequence length="562" mass="60506">MTQKIDAACFHRMIRGGALFLRQNEERVNALNVFPVPDGDTGTNMNLTLSSGVREMDKVSSPSRVGDLAEALSKGLLMGARGNSGVILSQLFRGFSKAVAGKETIDARELAEAFKRGVDMAYKAVMKPVEGTILTVSREAADMGMIRSRQTDDPAEVLAEVLSGARKSLERTPQLLPILAETNVVDAGGQGLVYILEGFLSALRGEAVPEEMDGDASAFGEDRSLTAVAHGETAQSKIDPATIEHGYCTEFIIRRKGAGTFDEGAFRGEIGAFGDSLLVVADDELVKVHIHSERPGDVLNFAQKFGDLTNIKIENMREQHAHWAGTDAPVEQGTAVPAETAAERKSHGIVAVASGEGVVRMFRSLGADEVIEGGQTMNPSTEDIVKAIRGLSADHVFVLPNNKNIVMAAEQAAELVEIPVTVLPTRTVLQGLTALIAFDPDADAEMNRQKMVKALESVRCGEVTYAVRDSQVNGHSIKEGDFIGIYEGKIETVGGSLIATSRDLLQKMLARGGELVTILYGKDVTDAQVKELSDFLARNYPDVESEIHYGGQPLYFFLITIE</sequence>
<protein>
    <recommendedName>
        <fullName evidence="1">DhaL domain-containing protein</fullName>
    </recommendedName>
</protein>
<dbReference type="InterPro" id="IPR036117">
    <property type="entry name" value="DhaL_dom_sf"/>
</dbReference>
<dbReference type="GO" id="GO:0004371">
    <property type="term" value="F:glycerone kinase activity"/>
    <property type="evidence" value="ECO:0007669"/>
    <property type="project" value="InterPro"/>
</dbReference>
<dbReference type="Pfam" id="PF21645">
    <property type="entry name" value="FakA-like_M"/>
    <property type="match status" value="1"/>
</dbReference>
<proteinExistence type="predicted"/>
<dbReference type="InterPro" id="IPR050270">
    <property type="entry name" value="DegV_domain_contain"/>
</dbReference>
<organism evidence="2 3">
    <name type="scientific">Planifilum fimeticola</name>
    <dbReference type="NCBI Taxonomy" id="201975"/>
    <lineage>
        <taxon>Bacteria</taxon>
        <taxon>Bacillati</taxon>
        <taxon>Bacillota</taxon>
        <taxon>Bacilli</taxon>
        <taxon>Bacillales</taxon>
        <taxon>Thermoactinomycetaceae</taxon>
        <taxon>Planifilum</taxon>
    </lineage>
</organism>
<keyword evidence="3" id="KW-1185">Reference proteome</keyword>
<dbReference type="EMBL" id="PVNE01000010">
    <property type="protein sequence ID" value="PRX40853.1"/>
    <property type="molecule type" value="Genomic_DNA"/>
</dbReference>
<dbReference type="InterPro" id="IPR033470">
    <property type="entry name" value="FakA-like_C"/>
</dbReference>
<dbReference type="NCBIfam" id="TIGR03599">
    <property type="entry name" value="YloV"/>
    <property type="match status" value="1"/>
</dbReference>
<gene>
    <name evidence="2" type="ORF">CLV97_11044</name>
</gene>
<dbReference type="PANTHER" id="PTHR33434:SF4">
    <property type="entry name" value="PHOSPHATASE PROTEIN"/>
    <property type="match status" value="1"/>
</dbReference>
<dbReference type="GO" id="GO:0006071">
    <property type="term" value="P:glycerol metabolic process"/>
    <property type="evidence" value="ECO:0007669"/>
    <property type="project" value="InterPro"/>
</dbReference>
<evidence type="ECO:0000313" key="3">
    <source>
        <dbReference type="Proteomes" id="UP000237797"/>
    </source>
</evidence>
<reference evidence="2 3" key="1">
    <citation type="submission" date="2018-03" db="EMBL/GenBank/DDBJ databases">
        <title>Genomic Encyclopedia of Archaeal and Bacterial Type Strains, Phase II (KMG-II): from individual species to whole genera.</title>
        <authorList>
            <person name="Goeker M."/>
        </authorList>
    </citation>
    <scope>NUCLEOTIDE SEQUENCE [LARGE SCALE GENOMIC DNA]</scope>
    <source>
        <strain evidence="2 3">DSM 44946</strain>
    </source>
</reference>
<feature type="domain" description="DhaL" evidence="1">
    <location>
        <begin position="8"/>
        <end position="201"/>
    </location>
</feature>
<dbReference type="SMART" id="SM01120">
    <property type="entry name" value="Dak2"/>
    <property type="match status" value="1"/>
</dbReference>
<comment type="caution">
    <text evidence="2">The sequence shown here is derived from an EMBL/GenBank/DDBJ whole genome shotgun (WGS) entry which is preliminary data.</text>
</comment>
<dbReference type="InterPro" id="IPR004007">
    <property type="entry name" value="DhaL_dom"/>
</dbReference>
<dbReference type="PROSITE" id="PS51480">
    <property type="entry name" value="DHAL"/>
    <property type="match status" value="1"/>
</dbReference>
<dbReference type="InterPro" id="IPR048394">
    <property type="entry name" value="FakA-like_M"/>
</dbReference>
<dbReference type="Pfam" id="PF02734">
    <property type="entry name" value="Dak2"/>
    <property type="match status" value="1"/>
</dbReference>